<dbReference type="SUPFAM" id="SSF51206">
    <property type="entry name" value="cAMP-binding domain-like"/>
    <property type="match status" value="2"/>
</dbReference>
<dbReference type="PROSITE" id="PS50042">
    <property type="entry name" value="CNMP_BINDING_3"/>
    <property type="match status" value="2"/>
</dbReference>
<feature type="region of interest" description="Disordered" evidence="1">
    <location>
        <begin position="674"/>
        <end position="703"/>
    </location>
</feature>
<feature type="region of interest" description="Disordered" evidence="1">
    <location>
        <begin position="639"/>
        <end position="661"/>
    </location>
</feature>
<dbReference type="InterPro" id="IPR018490">
    <property type="entry name" value="cNMP-bd_dom_sf"/>
</dbReference>
<feature type="region of interest" description="Disordered" evidence="1">
    <location>
        <begin position="1118"/>
        <end position="1137"/>
    </location>
</feature>
<accession>I7M1J6</accession>
<feature type="region of interest" description="Disordered" evidence="1">
    <location>
        <begin position="1006"/>
        <end position="1030"/>
    </location>
</feature>
<evidence type="ECO:0000259" key="2">
    <source>
        <dbReference type="PROSITE" id="PS50042"/>
    </source>
</evidence>
<dbReference type="PANTHER" id="PTHR11635:SF152">
    <property type="entry name" value="CAMP-DEPENDENT PROTEIN KINASE TYPE I REGULATORY SUBUNIT-RELATED"/>
    <property type="match status" value="1"/>
</dbReference>
<feature type="compositionally biased region" description="Polar residues" evidence="1">
    <location>
        <begin position="825"/>
        <end position="870"/>
    </location>
</feature>
<dbReference type="AlphaFoldDB" id="I7M1J6"/>
<dbReference type="InterPro" id="IPR018488">
    <property type="entry name" value="cNMP-bd_CS"/>
</dbReference>
<feature type="compositionally biased region" description="Basic and acidic residues" evidence="1">
    <location>
        <begin position="871"/>
        <end position="888"/>
    </location>
</feature>
<dbReference type="InterPro" id="IPR000595">
    <property type="entry name" value="cNMP-bd_dom"/>
</dbReference>
<dbReference type="KEGG" id="tet:TTHERM_00191360"/>
<feature type="compositionally biased region" description="Polar residues" evidence="1">
    <location>
        <begin position="1123"/>
        <end position="1134"/>
    </location>
</feature>
<feature type="region of interest" description="Disordered" evidence="1">
    <location>
        <begin position="745"/>
        <end position="764"/>
    </location>
</feature>
<dbReference type="GO" id="GO:0030552">
    <property type="term" value="F:cAMP binding"/>
    <property type="evidence" value="ECO:0007669"/>
    <property type="project" value="TreeGrafter"/>
</dbReference>
<dbReference type="GO" id="GO:0005952">
    <property type="term" value="C:cAMP-dependent protein kinase complex"/>
    <property type="evidence" value="ECO:0007669"/>
    <property type="project" value="InterPro"/>
</dbReference>
<dbReference type="InterPro" id="IPR050503">
    <property type="entry name" value="cAMP-dep_PK_reg_su-like"/>
</dbReference>
<dbReference type="InParanoid" id="I7M1J6"/>
<feature type="region of interest" description="Disordered" evidence="1">
    <location>
        <begin position="1"/>
        <end position="45"/>
    </location>
</feature>
<dbReference type="EMBL" id="GG662693">
    <property type="protein sequence ID" value="EAR96468.2"/>
    <property type="molecule type" value="Genomic_DNA"/>
</dbReference>
<evidence type="ECO:0000256" key="1">
    <source>
        <dbReference type="SAM" id="MobiDB-lite"/>
    </source>
</evidence>
<feature type="compositionally biased region" description="Basic and acidic residues" evidence="1">
    <location>
        <begin position="1"/>
        <end position="15"/>
    </location>
</feature>
<reference evidence="4" key="1">
    <citation type="journal article" date="2006" name="PLoS Biol.">
        <title>Macronuclear genome sequence of the ciliate Tetrahymena thermophila, a model eukaryote.</title>
        <authorList>
            <person name="Eisen J.A."/>
            <person name="Coyne R.S."/>
            <person name="Wu M."/>
            <person name="Wu D."/>
            <person name="Thiagarajan M."/>
            <person name="Wortman J.R."/>
            <person name="Badger J.H."/>
            <person name="Ren Q."/>
            <person name="Amedeo P."/>
            <person name="Jones K.M."/>
            <person name="Tallon L.J."/>
            <person name="Delcher A.L."/>
            <person name="Salzberg S.L."/>
            <person name="Silva J.C."/>
            <person name="Haas B.J."/>
            <person name="Majoros W.H."/>
            <person name="Farzad M."/>
            <person name="Carlton J.M."/>
            <person name="Smith R.K. Jr."/>
            <person name="Garg J."/>
            <person name="Pearlman R.E."/>
            <person name="Karrer K.M."/>
            <person name="Sun L."/>
            <person name="Manning G."/>
            <person name="Elde N.C."/>
            <person name="Turkewitz A.P."/>
            <person name="Asai D.J."/>
            <person name="Wilkes D.E."/>
            <person name="Wang Y."/>
            <person name="Cai H."/>
            <person name="Collins K."/>
            <person name="Stewart B.A."/>
            <person name="Lee S.R."/>
            <person name="Wilamowska K."/>
            <person name="Weinberg Z."/>
            <person name="Ruzzo W.L."/>
            <person name="Wloga D."/>
            <person name="Gaertig J."/>
            <person name="Frankel J."/>
            <person name="Tsao C.-C."/>
            <person name="Gorovsky M.A."/>
            <person name="Keeling P.J."/>
            <person name="Waller R.F."/>
            <person name="Patron N.J."/>
            <person name="Cherry J.M."/>
            <person name="Stover N.A."/>
            <person name="Krieger C.J."/>
            <person name="del Toro C."/>
            <person name="Ryder H.F."/>
            <person name="Williamson S.C."/>
            <person name="Barbeau R.A."/>
            <person name="Hamilton E.P."/>
            <person name="Orias E."/>
        </authorList>
    </citation>
    <scope>NUCLEOTIDE SEQUENCE [LARGE SCALE GENOMIC DNA]</scope>
    <source>
        <strain evidence="4">SB210</strain>
    </source>
</reference>
<dbReference type="InterPro" id="IPR014710">
    <property type="entry name" value="RmlC-like_jellyroll"/>
</dbReference>
<dbReference type="SMART" id="SM00100">
    <property type="entry name" value="cNMP"/>
    <property type="match status" value="2"/>
</dbReference>
<feature type="compositionally biased region" description="Polar residues" evidence="1">
    <location>
        <begin position="674"/>
        <end position="693"/>
    </location>
</feature>
<dbReference type="PANTHER" id="PTHR11635">
    <property type="entry name" value="CAMP-DEPENDENT PROTEIN KINASE REGULATORY CHAIN"/>
    <property type="match status" value="1"/>
</dbReference>
<dbReference type="eggNOG" id="ENOG502SC79">
    <property type="taxonomic scope" value="Eukaryota"/>
</dbReference>
<dbReference type="CDD" id="cd00038">
    <property type="entry name" value="CAP_ED"/>
    <property type="match status" value="2"/>
</dbReference>
<name>I7M1J6_TETTS</name>
<organism evidence="3 4">
    <name type="scientific">Tetrahymena thermophila (strain SB210)</name>
    <dbReference type="NCBI Taxonomy" id="312017"/>
    <lineage>
        <taxon>Eukaryota</taxon>
        <taxon>Sar</taxon>
        <taxon>Alveolata</taxon>
        <taxon>Ciliophora</taxon>
        <taxon>Intramacronucleata</taxon>
        <taxon>Oligohymenophorea</taxon>
        <taxon>Hymenostomatida</taxon>
        <taxon>Tetrahymenina</taxon>
        <taxon>Tetrahymenidae</taxon>
        <taxon>Tetrahymena</taxon>
    </lineage>
</organism>
<evidence type="ECO:0000313" key="4">
    <source>
        <dbReference type="Proteomes" id="UP000009168"/>
    </source>
</evidence>
<dbReference type="Proteomes" id="UP000009168">
    <property type="component" value="Unassembled WGS sequence"/>
</dbReference>
<dbReference type="OrthoDB" id="166212at2759"/>
<dbReference type="PROSITE" id="PS00889">
    <property type="entry name" value="CNMP_BINDING_2"/>
    <property type="match status" value="1"/>
</dbReference>
<feature type="domain" description="Cyclic nucleotide-binding" evidence="2">
    <location>
        <begin position="261"/>
        <end position="313"/>
    </location>
</feature>
<feature type="region of interest" description="Disordered" evidence="1">
    <location>
        <begin position="825"/>
        <end position="888"/>
    </location>
</feature>
<dbReference type="GO" id="GO:0004862">
    <property type="term" value="F:cAMP-dependent protein kinase inhibitor activity"/>
    <property type="evidence" value="ECO:0007669"/>
    <property type="project" value="TreeGrafter"/>
</dbReference>
<dbReference type="GO" id="GO:0005829">
    <property type="term" value="C:cytosol"/>
    <property type="evidence" value="ECO:0007669"/>
    <property type="project" value="TreeGrafter"/>
</dbReference>
<feature type="compositionally biased region" description="Low complexity" evidence="1">
    <location>
        <begin position="646"/>
        <end position="661"/>
    </location>
</feature>
<dbReference type="GeneID" id="7832086"/>
<protein>
    <submittedName>
        <fullName evidence="3">Cyclic nucleotide-binding domain protein</fullName>
    </submittedName>
</protein>
<dbReference type="GO" id="GO:0034236">
    <property type="term" value="F:protein kinase A catalytic subunit binding"/>
    <property type="evidence" value="ECO:0007669"/>
    <property type="project" value="TreeGrafter"/>
</dbReference>
<keyword evidence="4" id="KW-1185">Reference proteome</keyword>
<feature type="compositionally biased region" description="Low complexity" evidence="1">
    <location>
        <begin position="29"/>
        <end position="38"/>
    </location>
</feature>
<dbReference type="STRING" id="312017.I7M1J6"/>
<evidence type="ECO:0000313" key="3">
    <source>
        <dbReference type="EMBL" id="EAR96468.2"/>
    </source>
</evidence>
<dbReference type="RefSeq" id="XP_001016713.2">
    <property type="nucleotide sequence ID" value="XM_001016713.2"/>
</dbReference>
<proteinExistence type="predicted"/>
<sequence length="1175" mass="138033">MEKAETLHDDSKENNEDVSSNVIKSKEIQVQQASQQEQPTNQQKKKYKLDYKQLQNRQNFDLSDPNDMEIVKTLLKKQNTARTKADLEILYKAFNDNKFIKDMEKDVNQQLIRKMLKNMQFAEYKRREIIFNQGEQASTFYIIIQGSVWVLVPNKFGTAITDEQSKISKEIIQNPELYLRMPDEQFVNKAYPQFNQIATLKSGYSFGEIALRQQTVRTATVICAEDTLCASVSKEIFNSCISEFYKIQRDKEIGFLHQFHIFTDLYKQDVEMILMSCTKHQFNKYHVIYKENEDSDRIYFLQEGEIEVSKKSDIFTENANLLYVDRTKDLNMNELPFRNFGNQLSYKKTIKRIPVVKVCPNSMFGDEEAFNNKKRVTKAVVASNEATYYSLKIKDFYQIMQKKYCPEFIDELKKEMLIEKIKYRQEKLCKNIFINQMFNSFEQKIREETQYSTNKVLNTTEIIRSKKMIQDSEIFSSINNTAIVQQNSPSALSRNVLNSHRENNQFFITDHKLSLEKIRCFSPPQILKNESSQHLLSSSLVYKASNSGSNKHIKQKFINQTFNQFNEEKQPEQLKNQDNLVNAKNNQKNNLESPSSFQRIFKKIVTAQTKEKYPEVISEISYVSSPLSARRLQSAQCKRNISKNSQRAQTQLQHQQQNQQNQSVDLNNFVQNTEAPQQQQASRPDSCQVSPRQKIQEKIKKSNSLSQQQKKIILLSMQKQRKLNQQENSFYDYLENHVNNQQKQSIQYSNLQSPKRAGSVNNRDFSPVQLDSKRKQACNLFSFQENQNEIKINLMNQGSQKCIENQNNKAYQIDQKSKIKLQLNRKNNQSNRGASQISQRNYSSQQSNKQLSQTQVNFYQNKQGESISRSPTKEKQLNSYRKEKQNKLDQTYDKNSFLNVKINNEKSQTQLKKQKVLIMQPKLEGFQKISCYDQEYDSKLKELESDILNDNYVCDQIEAKLLMSLAVQEIIQKETKVAPIDNKNPLIDIDYVKKQDREAKLYSRKSMMQTKSTTQRTISQTPKNTSQNQKINITNNDYNQQKFPQNYMSLIIDQQREKCYSAMTSAQISPKEKVQNVNQLRVSLARSKRISVNPGRFYLKGDKRQQFYDDFKEEFQEKETQEVSNKTQETNTSDEYVKVKPRYDKKQIQFNCQIIKNKQKMEEFKKLVRSQLGKK</sequence>
<feature type="domain" description="Cyclic nucleotide-binding" evidence="2">
    <location>
        <begin position="103"/>
        <end position="258"/>
    </location>
</feature>
<dbReference type="Gene3D" id="2.60.120.10">
    <property type="entry name" value="Jelly Rolls"/>
    <property type="match status" value="2"/>
</dbReference>
<gene>
    <name evidence="3" type="ORF">TTHERM_00191360</name>
</gene>